<comment type="caution">
    <text evidence="2">The sequence shown here is derived from an EMBL/GenBank/DDBJ whole genome shotgun (WGS) entry which is preliminary data.</text>
</comment>
<evidence type="ECO:0000259" key="1">
    <source>
        <dbReference type="Pfam" id="PF23088"/>
    </source>
</evidence>
<evidence type="ECO:0000313" key="2">
    <source>
        <dbReference type="EMBL" id="KAF4647582.1"/>
    </source>
</evidence>
<feature type="domain" description="DUF7047" evidence="1">
    <location>
        <begin position="97"/>
        <end position="141"/>
    </location>
</feature>
<dbReference type="EMBL" id="JAAPAO010002511">
    <property type="protein sequence ID" value="KAF4647582.1"/>
    <property type="molecule type" value="Genomic_DNA"/>
</dbReference>
<proteinExistence type="predicted"/>
<feature type="non-terminal residue" evidence="2">
    <location>
        <position position="151"/>
    </location>
</feature>
<gene>
    <name evidence="2" type="ORF">FOL47_004430</name>
</gene>
<protein>
    <recommendedName>
        <fullName evidence="1">DUF7047 domain-containing protein</fullName>
    </recommendedName>
</protein>
<dbReference type="InterPro" id="IPR055475">
    <property type="entry name" value="DUF7047"/>
</dbReference>
<dbReference type="OrthoDB" id="10052901at2759"/>
<accession>A0A7J6KL19</accession>
<dbReference type="Proteomes" id="UP000591131">
    <property type="component" value="Unassembled WGS sequence"/>
</dbReference>
<dbReference type="Pfam" id="PF23088">
    <property type="entry name" value="DUF7047"/>
    <property type="match status" value="1"/>
</dbReference>
<reference evidence="2 3" key="1">
    <citation type="submission" date="2020-04" db="EMBL/GenBank/DDBJ databases">
        <title>Perkinsus chesapeaki whole genome sequence.</title>
        <authorList>
            <person name="Bogema D.R."/>
        </authorList>
    </citation>
    <scope>NUCLEOTIDE SEQUENCE [LARGE SCALE GENOMIC DNA]</scope>
    <source>
        <strain evidence="2">ATCC PRA-425</strain>
    </source>
</reference>
<feature type="non-terminal residue" evidence="2">
    <location>
        <position position="1"/>
    </location>
</feature>
<keyword evidence="3" id="KW-1185">Reference proteome</keyword>
<name>A0A7J6KL19_PERCH</name>
<evidence type="ECO:0000313" key="3">
    <source>
        <dbReference type="Proteomes" id="UP000591131"/>
    </source>
</evidence>
<sequence>ASDPYAANCGRELRHWRCHSDAQLLDVRRAYPSLKIREDLSWLGFGACCAPRLLKIVLDYILQPYSFTPSRRIPIDTLLKTVEDLSENPSSISASLLGSWLGKLVAHFPCAGYLRVCVAFAWSRPVSPDVLDYVKRLCSTIRQSGDPAHGL</sequence>
<dbReference type="AlphaFoldDB" id="A0A7J6KL19"/>
<organism evidence="2 3">
    <name type="scientific">Perkinsus chesapeaki</name>
    <name type="common">Clam parasite</name>
    <name type="synonym">Perkinsus andrewsi</name>
    <dbReference type="NCBI Taxonomy" id="330153"/>
    <lineage>
        <taxon>Eukaryota</taxon>
        <taxon>Sar</taxon>
        <taxon>Alveolata</taxon>
        <taxon>Perkinsozoa</taxon>
        <taxon>Perkinsea</taxon>
        <taxon>Perkinsida</taxon>
        <taxon>Perkinsidae</taxon>
        <taxon>Perkinsus</taxon>
    </lineage>
</organism>